<dbReference type="SMART" id="SM00320">
    <property type="entry name" value="WD40"/>
    <property type="match status" value="4"/>
</dbReference>
<dbReference type="InterPro" id="IPR046351">
    <property type="entry name" value="UTP4"/>
</dbReference>
<dbReference type="STRING" id="75743.A0A401QGW9"/>
<gene>
    <name evidence="1" type="ORF">scyTo_0025315</name>
</gene>
<protein>
    <recommendedName>
        <fullName evidence="3">Anaphase-promoting complex subunit 4 WD40 domain-containing protein</fullName>
    </recommendedName>
</protein>
<dbReference type="EMBL" id="BFAA01083757">
    <property type="protein sequence ID" value="GCB84610.1"/>
    <property type="molecule type" value="Genomic_DNA"/>
</dbReference>
<proteinExistence type="predicted"/>
<dbReference type="GO" id="GO:0032040">
    <property type="term" value="C:small-subunit processome"/>
    <property type="evidence" value="ECO:0007669"/>
    <property type="project" value="TreeGrafter"/>
</dbReference>
<dbReference type="InterPro" id="IPR036322">
    <property type="entry name" value="WD40_repeat_dom_sf"/>
</dbReference>
<name>A0A401QGW9_SCYTO</name>
<dbReference type="GO" id="GO:0000462">
    <property type="term" value="P:maturation of SSU-rRNA from tricistronic rRNA transcript (SSU-rRNA, 5.8S rRNA, LSU-rRNA)"/>
    <property type="evidence" value="ECO:0007669"/>
    <property type="project" value="InterPro"/>
</dbReference>
<accession>A0A401QGW9</accession>
<dbReference type="SUPFAM" id="SSF50978">
    <property type="entry name" value="WD40 repeat-like"/>
    <property type="match status" value="1"/>
</dbReference>
<dbReference type="Proteomes" id="UP000288216">
    <property type="component" value="Unassembled WGS sequence"/>
</dbReference>
<keyword evidence="2" id="KW-1185">Reference proteome</keyword>
<dbReference type="GO" id="GO:0003723">
    <property type="term" value="F:RNA binding"/>
    <property type="evidence" value="ECO:0007669"/>
    <property type="project" value="TreeGrafter"/>
</dbReference>
<dbReference type="PANTHER" id="PTHR44163">
    <property type="entry name" value="U3 SMALL NUCLEOLAR RNA-ASSOCIATED PROTEIN 4 HOMOLOG"/>
    <property type="match status" value="1"/>
</dbReference>
<dbReference type="OMA" id="THPITKC"/>
<dbReference type="Gene3D" id="2.130.10.10">
    <property type="entry name" value="YVTN repeat-like/Quinoprotein amine dehydrogenase"/>
    <property type="match status" value="1"/>
</dbReference>
<dbReference type="InterPro" id="IPR001680">
    <property type="entry name" value="WD40_rpt"/>
</dbReference>
<dbReference type="InterPro" id="IPR015943">
    <property type="entry name" value="WD40/YVTN_repeat-like_dom_sf"/>
</dbReference>
<dbReference type="GO" id="GO:0030686">
    <property type="term" value="C:90S preribosome"/>
    <property type="evidence" value="ECO:0007669"/>
    <property type="project" value="InterPro"/>
</dbReference>
<feature type="non-terminal residue" evidence="1">
    <location>
        <position position="1"/>
    </location>
</feature>
<dbReference type="Pfam" id="PF00400">
    <property type="entry name" value="WD40"/>
    <property type="match status" value="1"/>
</dbReference>
<evidence type="ECO:0000313" key="2">
    <source>
        <dbReference type="Proteomes" id="UP000288216"/>
    </source>
</evidence>
<sequence>RVLSLAWHKSGTMIVTGSLDVIRVFDVKSGHSTRRILVDCGGTALHNRECVVWSVCFLSDYTIVSADSAGKVQFWDWRTGTLLKTHPITKCDVLTLAVNDAEDSIVAGTSEGTVVQFQLLTVKSGVSDAQWVRTKTFKHHSHDVRAVVHTKTALISGGLDAQLVIRPLMDLVETKSYEAALRKILFPHVSSSAATV</sequence>
<reference evidence="1 2" key="1">
    <citation type="journal article" date="2018" name="Nat. Ecol. Evol.">
        <title>Shark genomes provide insights into elasmobranch evolution and the origin of vertebrates.</title>
        <authorList>
            <person name="Hara Y"/>
            <person name="Yamaguchi K"/>
            <person name="Onimaru K"/>
            <person name="Kadota M"/>
            <person name="Koyanagi M"/>
            <person name="Keeley SD"/>
            <person name="Tatsumi K"/>
            <person name="Tanaka K"/>
            <person name="Motone F"/>
            <person name="Kageyama Y"/>
            <person name="Nozu R"/>
            <person name="Adachi N"/>
            <person name="Nishimura O"/>
            <person name="Nakagawa R"/>
            <person name="Tanegashima C"/>
            <person name="Kiyatake I"/>
            <person name="Matsumoto R"/>
            <person name="Murakumo K"/>
            <person name="Nishida K"/>
            <person name="Terakita A"/>
            <person name="Kuratani S"/>
            <person name="Sato K"/>
            <person name="Hyodo S Kuraku.S."/>
        </authorList>
    </citation>
    <scope>NUCLEOTIDE SEQUENCE [LARGE SCALE GENOMIC DNA]</scope>
</reference>
<organism evidence="1 2">
    <name type="scientific">Scyliorhinus torazame</name>
    <name type="common">Cloudy catshark</name>
    <name type="synonym">Catulus torazame</name>
    <dbReference type="NCBI Taxonomy" id="75743"/>
    <lineage>
        <taxon>Eukaryota</taxon>
        <taxon>Metazoa</taxon>
        <taxon>Chordata</taxon>
        <taxon>Craniata</taxon>
        <taxon>Vertebrata</taxon>
        <taxon>Chondrichthyes</taxon>
        <taxon>Elasmobranchii</taxon>
        <taxon>Galeomorphii</taxon>
        <taxon>Galeoidea</taxon>
        <taxon>Carcharhiniformes</taxon>
        <taxon>Scyliorhinidae</taxon>
        <taxon>Scyliorhinus</taxon>
    </lineage>
</organism>
<dbReference type="GO" id="GO:0034455">
    <property type="term" value="C:t-UTP complex"/>
    <property type="evidence" value="ECO:0007669"/>
    <property type="project" value="TreeGrafter"/>
</dbReference>
<evidence type="ECO:0008006" key="3">
    <source>
        <dbReference type="Google" id="ProtNLM"/>
    </source>
</evidence>
<dbReference type="AlphaFoldDB" id="A0A401QGW9"/>
<dbReference type="OrthoDB" id="8883818at2759"/>
<dbReference type="PANTHER" id="PTHR44163:SF1">
    <property type="entry name" value="U3 SMALL NUCLEOLAR RNA-ASSOCIATED PROTEIN 4 HOMOLOG"/>
    <property type="match status" value="1"/>
</dbReference>
<evidence type="ECO:0000313" key="1">
    <source>
        <dbReference type="EMBL" id="GCB84610.1"/>
    </source>
</evidence>
<comment type="caution">
    <text evidence="1">The sequence shown here is derived from an EMBL/GenBank/DDBJ whole genome shotgun (WGS) entry which is preliminary data.</text>
</comment>